<evidence type="ECO:0000313" key="2">
    <source>
        <dbReference type="Proteomes" id="UP000784880"/>
    </source>
</evidence>
<sequence>MTKPYLCPSCKTNRSRFNVIKQVATPVKMDPQTGTIIDEFTNDNLDPFHVVYKGPENKVQCGSCGLVEDENSFIKFAEHNQR</sequence>
<dbReference type="EMBL" id="JAHQCS010000094">
    <property type="protein sequence ID" value="MBU9712159.1"/>
    <property type="molecule type" value="Genomic_DNA"/>
</dbReference>
<proteinExistence type="predicted"/>
<evidence type="ECO:0000313" key="1">
    <source>
        <dbReference type="EMBL" id="MBU9712159.1"/>
    </source>
</evidence>
<accession>A0ABS6JER6</accession>
<dbReference type="Proteomes" id="UP000784880">
    <property type="component" value="Unassembled WGS sequence"/>
</dbReference>
<keyword evidence="2" id="KW-1185">Reference proteome</keyword>
<protein>
    <submittedName>
        <fullName evidence="1">DNA alkylation repair protein</fullName>
    </submittedName>
</protein>
<dbReference type="RefSeq" id="WP_217066345.1">
    <property type="nucleotide sequence ID" value="NZ_JAHQCS010000094.1"/>
</dbReference>
<gene>
    <name evidence="1" type="ORF">KS419_10440</name>
</gene>
<organism evidence="1 2">
    <name type="scientific">Evansella tamaricis</name>
    <dbReference type="NCBI Taxonomy" id="2069301"/>
    <lineage>
        <taxon>Bacteria</taxon>
        <taxon>Bacillati</taxon>
        <taxon>Bacillota</taxon>
        <taxon>Bacilli</taxon>
        <taxon>Bacillales</taxon>
        <taxon>Bacillaceae</taxon>
        <taxon>Evansella</taxon>
    </lineage>
</organism>
<name>A0ABS6JER6_9BACI</name>
<comment type="caution">
    <text evidence="1">The sequence shown here is derived from an EMBL/GenBank/DDBJ whole genome shotgun (WGS) entry which is preliminary data.</text>
</comment>
<reference evidence="1 2" key="1">
    <citation type="submission" date="2021-06" db="EMBL/GenBank/DDBJ databases">
        <title>Bacillus sp. RD4P76, an endophyte from a halophyte.</title>
        <authorList>
            <person name="Sun J.-Q."/>
        </authorList>
    </citation>
    <scope>NUCLEOTIDE SEQUENCE [LARGE SCALE GENOMIC DNA]</scope>
    <source>
        <strain evidence="1 2">CGMCC 1.15917</strain>
    </source>
</reference>